<accession>A0A179UX14</accession>
<keyword evidence="9" id="KW-1185">Reference proteome</keyword>
<dbReference type="Pfam" id="PF00447">
    <property type="entry name" value="HSF_DNA-bind"/>
    <property type="match status" value="1"/>
</dbReference>
<dbReference type="VEuPathDB" id="FungiDB:BDBG_07961"/>
<dbReference type="RefSeq" id="XP_002621743.2">
    <property type="nucleotide sequence ID" value="XM_002621697.2"/>
</dbReference>
<dbReference type="GO" id="GO:0005634">
    <property type="term" value="C:nucleus"/>
    <property type="evidence" value="ECO:0007669"/>
    <property type="project" value="UniProtKB-SubCell"/>
</dbReference>
<protein>
    <submittedName>
        <fullName evidence="8">Heat shock transcription factor, other eukaryote</fullName>
    </submittedName>
</protein>
<keyword evidence="4" id="KW-0539">Nucleus</keyword>
<evidence type="ECO:0000256" key="6">
    <source>
        <dbReference type="SAM" id="MobiDB-lite"/>
    </source>
</evidence>
<feature type="compositionally biased region" description="Gly residues" evidence="6">
    <location>
        <begin position="761"/>
        <end position="771"/>
    </location>
</feature>
<evidence type="ECO:0000256" key="5">
    <source>
        <dbReference type="RuleBase" id="RU004020"/>
    </source>
</evidence>
<evidence type="ECO:0000313" key="9">
    <source>
        <dbReference type="Proteomes" id="UP000002038"/>
    </source>
</evidence>
<feature type="region of interest" description="Disordered" evidence="6">
    <location>
        <begin position="685"/>
        <end position="721"/>
    </location>
</feature>
<dbReference type="SUPFAM" id="SSF46785">
    <property type="entry name" value="Winged helix' DNA-binding domain"/>
    <property type="match status" value="1"/>
</dbReference>
<dbReference type="PANTHER" id="PTHR10015:SF427">
    <property type="entry name" value="HEAT SHOCK FACTOR PROTEIN"/>
    <property type="match status" value="1"/>
</dbReference>
<feature type="compositionally biased region" description="Polar residues" evidence="6">
    <location>
        <begin position="580"/>
        <end position="594"/>
    </location>
</feature>
<feature type="compositionally biased region" description="Polar residues" evidence="6">
    <location>
        <begin position="441"/>
        <end position="457"/>
    </location>
</feature>
<dbReference type="EMBL" id="GG657468">
    <property type="protein sequence ID" value="OAT12636.1"/>
    <property type="molecule type" value="Genomic_DNA"/>
</dbReference>
<dbReference type="PANTHER" id="PTHR10015">
    <property type="entry name" value="HEAT SHOCK TRANSCRIPTION FACTOR"/>
    <property type="match status" value="1"/>
</dbReference>
<feature type="compositionally biased region" description="Polar residues" evidence="6">
    <location>
        <begin position="498"/>
        <end position="521"/>
    </location>
</feature>
<dbReference type="Gene3D" id="1.10.10.10">
    <property type="entry name" value="Winged helix-like DNA-binding domain superfamily/Winged helix DNA-binding domain"/>
    <property type="match status" value="1"/>
</dbReference>
<dbReference type="SMART" id="SM00415">
    <property type="entry name" value="HSF"/>
    <property type="match status" value="1"/>
</dbReference>
<dbReference type="Proteomes" id="UP000002038">
    <property type="component" value="Unassembled WGS sequence"/>
</dbReference>
<keyword evidence="3" id="KW-0238">DNA-binding</keyword>
<evidence type="ECO:0000256" key="3">
    <source>
        <dbReference type="ARBA" id="ARBA00023125"/>
    </source>
</evidence>
<comment type="subcellular location">
    <subcellularLocation>
        <location evidence="1">Nucleus</location>
    </subcellularLocation>
</comment>
<dbReference type="GeneID" id="8502076"/>
<feature type="compositionally biased region" description="Low complexity" evidence="6">
    <location>
        <begin position="803"/>
        <end position="818"/>
    </location>
</feature>
<proteinExistence type="inferred from homology"/>
<evidence type="ECO:0000313" key="8">
    <source>
        <dbReference type="EMBL" id="OAT12636.1"/>
    </source>
</evidence>
<evidence type="ECO:0000256" key="1">
    <source>
        <dbReference type="ARBA" id="ARBA00004123"/>
    </source>
</evidence>
<feature type="region of interest" description="Disordered" evidence="6">
    <location>
        <begin position="248"/>
        <end position="288"/>
    </location>
</feature>
<dbReference type="PRINTS" id="PR00056">
    <property type="entry name" value="HSFDOMAIN"/>
</dbReference>
<dbReference type="InterPro" id="IPR000232">
    <property type="entry name" value="HSF_DNA-bd"/>
</dbReference>
<dbReference type="OrthoDB" id="60033at2759"/>
<comment type="similarity">
    <text evidence="2 5">Belongs to the HSF family.</text>
</comment>
<dbReference type="GO" id="GO:0003700">
    <property type="term" value="F:DNA-binding transcription factor activity"/>
    <property type="evidence" value="ECO:0007669"/>
    <property type="project" value="InterPro"/>
</dbReference>
<dbReference type="InterPro" id="IPR036390">
    <property type="entry name" value="WH_DNA-bd_sf"/>
</dbReference>
<dbReference type="GO" id="GO:0043565">
    <property type="term" value="F:sequence-specific DNA binding"/>
    <property type="evidence" value="ECO:0007669"/>
    <property type="project" value="InterPro"/>
</dbReference>
<evidence type="ECO:0000256" key="4">
    <source>
        <dbReference type="ARBA" id="ARBA00023242"/>
    </source>
</evidence>
<dbReference type="AlphaFoldDB" id="A0A179UX14"/>
<evidence type="ECO:0000259" key="7">
    <source>
        <dbReference type="SMART" id="SM00415"/>
    </source>
</evidence>
<evidence type="ECO:0000256" key="2">
    <source>
        <dbReference type="ARBA" id="ARBA00006403"/>
    </source>
</evidence>
<keyword evidence="8" id="KW-0346">Stress response</keyword>
<feature type="region of interest" description="Disordered" evidence="6">
    <location>
        <begin position="734"/>
        <end position="849"/>
    </location>
</feature>
<organism evidence="8 9">
    <name type="scientific">Blastomyces gilchristii (strain SLH14081)</name>
    <name type="common">Blastomyces dermatitidis</name>
    <dbReference type="NCBI Taxonomy" id="559298"/>
    <lineage>
        <taxon>Eukaryota</taxon>
        <taxon>Fungi</taxon>
        <taxon>Dikarya</taxon>
        <taxon>Ascomycota</taxon>
        <taxon>Pezizomycotina</taxon>
        <taxon>Eurotiomycetes</taxon>
        <taxon>Eurotiomycetidae</taxon>
        <taxon>Onygenales</taxon>
        <taxon>Ajellomycetaceae</taxon>
        <taxon>Blastomyces</taxon>
    </lineage>
</organism>
<dbReference type="STRING" id="559298.A0A179UX14"/>
<feature type="region of interest" description="Disordered" evidence="6">
    <location>
        <begin position="1"/>
        <end position="98"/>
    </location>
</feature>
<dbReference type="InterPro" id="IPR036388">
    <property type="entry name" value="WH-like_DNA-bd_sf"/>
</dbReference>
<feature type="region of interest" description="Disordered" evidence="6">
    <location>
        <begin position="214"/>
        <end position="234"/>
    </location>
</feature>
<gene>
    <name evidence="8" type="ORF">BDBG_07961</name>
</gene>
<name>A0A179UX14_BLAGS</name>
<feature type="compositionally biased region" description="Polar residues" evidence="6">
    <location>
        <begin position="49"/>
        <end position="63"/>
    </location>
</feature>
<feature type="region of interest" description="Disordered" evidence="6">
    <location>
        <begin position="441"/>
        <end position="522"/>
    </location>
</feature>
<feature type="compositionally biased region" description="Polar residues" evidence="6">
    <location>
        <begin position="706"/>
        <end position="717"/>
    </location>
</feature>
<feature type="compositionally biased region" description="Basic and acidic residues" evidence="6">
    <location>
        <begin position="82"/>
        <end position="96"/>
    </location>
</feature>
<dbReference type="KEGG" id="bgh:BDBG_07961"/>
<sequence length="849" mass="92521">MLAMTSPGVSRKRPAPGASPMPRQQIIPTDPQLSNDQFLQWGQAGTAHPDSSASLASSPQYPSSVPHPTDVDPVHASNQLTRRPDHQLVSRARLHDPNVISLMDPARTRTDDRGDPGTETEAELAQRALLAKKDAQAKRKQIPPFVQKLSSFLDESKNTDLIRWSEDGNSFIVLDEDEFAKTLIPELFKHNNYASFVRQLNMYGFHKKVGLSDNSMRASERKNKSPSEYSNPYFKRGHPDLLWLIQKPKNTSGQGRGSKGGQRAKNEGEGDDGENEDFGEEGGGAPHERAKFRGQLSIGAGEGTLANEQLANVYRELQNIRQQQQIISSTISKLRREHEQLYGQAATFQEQHTRHENSINAILTFLATVYNRSLQGHEGVQGIVNSFAGAIPQDNTQRNIVDMDDFIGGINADLSGQRPFKKQPLLLKAPPVVSRDVQSLHGNTISPASTGSHYDTSQSHRHPSEHKNSTSSSNIEELFDSPHNSISQAQLPHRQEQQHPIQHQRTASSQSAHHDQSTPNFPQRDIMSVIQNSNARNNLPSNLSDFPRMLSSFETSGGNSPLTASQRADMLRLIANQNHASDPTTTSSQNNALITPTPPPMPAGYPTRLANTRAEIDNLVKMQAEQDRSVQNLTNLLQPLSPNGSIPGLDENSLNSGVPPPPLDLDQIFNSDYFSDFPDMDKSGDLSGFNHDLQSGQGKESDNKITSHNHSTTGNDTHTSDLFDFDALPSVTTGDVLRPSNAPDDTHPVPGYFDEYPCLNGGSGSGSGNASGSGNLDTSRLDDGSGSPDFGGGRRGSDEARITETFSSSEAASPATTSVDESLQGFEGVNGNNAGTSISSSNKRRKRNK</sequence>
<feature type="compositionally biased region" description="Polar residues" evidence="6">
    <location>
        <begin position="31"/>
        <end position="40"/>
    </location>
</feature>
<reference evidence="9" key="1">
    <citation type="journal article" date="2015" name="PLoS Genet.">
        <title>The dynamic genome and transcriptome of the human fungal pathogen Blastomyces and close relative Emmonsia.</title>
        <authorList>
            <person name="Munoz J.F."/>
            <person name="Gauthier G.M."/>
            <person name="Desjardins C.A."/>
            <person name="Gallo J.E."/>
            <person name="Holder J."/>
            <person name="Sullivan T.D."/>
            <person name="Marty A.J."/>
            <person name="Carmen J.C."/>
            <person name="Chen Z."/>
            <person name="Ding L."/>
            <person name="Gujja S."/>
            <person name="Magrini V."/>
            <person name="Misas E."/>
            <person name="Mitreva M."/>
            <person name="Priest M."/>
            <person name="Saif S."/>
            <person name="Whiston E.A."/>
            <person name="Young S."/>
            <person name="Zeng Q."/>
            <person name="Goldman W.E."/>
            <person name="Mardis E.R."/>
            <person name="Taylor J.W."/>
            <person name="McEwen J.G."/>
            <person name="Clay O.K."/>
            <person name="Klein B.S."/>
            <person name="Cuomo C.A."/>
        </authorList>
    </citation>
    <scope>NUCLEOTIDE SEQUENCE [LARGE SCALE GENOMIC DNA]</scope>
    <source>
        <strain evidence="9">SLH14081</strain>
    </source>
</reference>
<feature type="compositionally biased region" description="Acidic residues" evidence="6">
    <location>
        <begin position="269"/>
        <end position="280"/>
    </location>
</feature>
<feature type="domain" description="HSF-type DNA-binding" evidence="7">
    <location>
        <begin position="141"/>
        <end position="248"/>
    </location>
</feature>
<dbReference type="FunFam" id="1.10.10.10:FF:000173">
    <property type="entry name" value="Heat shock transcription factor Hsf1"/>
    <property type="match status" value="1"/>
</dbReference>
<feature type="region of interest" description="Disordered" evidence="6">
    <location>
        <begin position="580"/>
        <end position="602"/>
    </location>
</feature>